<evidence type="ECO:0000313" key="4">
    <source>
        <dbReference type="Proteomes" id="UP001303760"/>
    </source>
</evidence>
<organism evidence="3 4">
    <name type="scientific">Achaetomium macrosporum</name>
    <dbReference type="NCBI Taxonomy" id="79813"/>
    <lineage>
        <taxon>Eukaryota</taxon>
        <taxon>Fungi</taxon>
        <taxon>Dikarya</taxon>
        <taxon>Ascomycota</taxon>
        <taxon>Pezizomycotina</taxon>
        <taxon>Sordariomycetes</taxon>
        <taxon>Sordariomycetidae</taxon>
        <taxon>Sordariales</taxon>
        <taxon>Chaetomiaceae</taxon>
        <taxon>Achaetomium</taxon>
    </lineage>
</organism>
<feature type="region of interest" description="Disordered" evidence="1">
    <location>
        <begin position="188"/>
        <end position="217"/>
    </location>
</feature>
<dbReference type="Proteomes" id="UP001303760">
    <property type="component" value="Unassembled WGS sequence"/>
</dbReference>
<dbReference type="AlphaFoldDB" id="A0AAN7H8V5"/>
<feature type="domain" description="BZIP" evidence="2">
    <location>
        <begin position="117"/>
        <end position="132"/>
    </location>
</feature>
<proteinExistence type="predicted"/>
<dbReference type="GO" id="GO:0003700">
    <property type="term" value="F:DNA-binding transcription factor activity"/>
    <property type="evidence" value="ECO:0007669"/>
    <property type="project" value="InterPro"/>
</dbReference>
<evidence type="ECO:0000256" key="1">
    <source>
        <dbReference type="SAM" id="MobiDB-lite"/>
    </source>
</evidence>
<dbReference type="PROSITE" id="PS00036">
    <property type="entry name" value="BZIP_BASIC"/>
    <property type="match status" value="1"/>
</dbReference>
<dbReference type="InterPro" id="IPR052635">
    <property type="entry name" value="Sec_Metab_Biosynth_Reg"/>
</dbReference>
<feature type="compositionally biased region" description="Basic and acidic residues" evidence="1">
    <location>
        <begin position="132"/>
        <end position="142"/>
    </location>
</feature>
<feature type="compositionally biased region" description="Polar residues" evidence="1">
    <location>
        <begin position="193"/>
        <end position="209"/>
    </location>
</feature>
<reference evidence="3" key="1">
    <citation type="journal article" date="2023" name="Mol. Phylogenet. Evol.">
        <title>Genome-scale phylogeny and comparative genomics of the fungal order Sordariales.</title>
        <authorList>
            <person name="Hensen N."/>
            <person name="Bonometti L."/>
            <person name="Westerberg I."/>
            <person name="Brannstrom I.O."/>
            <person name="Guillou S."/>
            <person name="Cros-Aarteil S."/>
            <person name="Calhoun S."/>
            <person name="Haridas S."/>
            <person name="Kuo A."/>
            <person name="Mondo S."/>
            <person name="Pangilinan J."/>
            <person name="Riley R."/>
            <person name="LaButti K."/>
            <person name="Andreopoulos B."/>
            <person name="Lipzen A."/>
            <person name="Chen C."/>
            <person name="Yan M."/>
            <person name="Daum C."/>
            <person name="Ng V."/>
            <person name="Clum A."/>
            <person name="Steindorff A."/>
            <person name="Ohm R.A."/>
            <person name="Martin F."/>
            <person name="Silar P."/>
            <person name="Natvig D.O."/>
            <person name="Lalanne C."/>
            <person name="Gautier V."/>
            <person name="Ament-Velasquez S.L."/>
            <person name="Kruys A."/>
            <person name="Hutchinson M.I."/>
            <person name="Powell A.J."/>
            <person name="Barry K."/>
            <person name="Miller A.N."/>
            <person name="Grigoriev I.V."/>
            <person name="Debuchy R."/>
            <person name="Gladieux P."/>
            <person name="Hiltunen Thoren M."/>
            <person name="Johannesson H."/>
        </authorList>
    </citation>
    <scope>NUCLEOTIDE SEQUENCE</scope>
    <source>
        <strain evidence="3">CBS 532.94</strain>
    </source>
</reference>
<evidence type="ECO:0000259" key="2">
    <source>
        <dbReference type="PROSITE" id="PS00036"/>
    </source>
</evidence>
<keyword evidence="4" id="KW-1185">Reference proteome</keyword>
<feature type="compositionally biased region" description="Low complexity" evidence="1">
    <location>
        <begin position="35"/>
        <end position="65"/>
    </location>
</feature>
<feature type="region of interest" description="Disordered" evidence="1">
    <location>
        <begin position="1"/>
        <end position="155"/>
    </location>
</feature>
<dbReference type="EMBL" id="MU860039">
    <property type="protein sequence ID" value="KAK4240466.1"/>
    <property type="molecule type" value="Genomic_DNA"/>
</dbReference>
<name>A0AAN7H8V5_9PEZI</name>
<protein>
    <recommendedName>
        <fullName evidence="2">BZIP domain-containing protein</fullName>
    </recommendedName>
</protein>
<gene>
    <name evidence="3" type="ORF">C8A03DRAFT_13205</name>
</gene>
<dbReference type="InterPro" id="IPR004827">
    <property type="entry name" value="bZIP"/>
</dbReference>
<dbReference type="PANTHER" id="PTHR39607">
    <property type="entry name" value="XANTHOCILLIN BIOSYNTHESIS CLUSTER TRANSCRIPTION FACTOR XANC-RELATED"/>
    <property type="match status" value="1"/>
</dbReference>
<dbReference type="CDD" id="cd14688">
    <property type="entry name" value="bZIP_YAP"/>
    <property type="match status" value="1"/>
</dbReference>
<sequence>MLPYQLPEDQDYIEVQYADEQLDDWDDAGQGGKEPSTPRQSKRSPSSSTHSVKSGSKGKGSRPTTVESGSDTEKEPSKMASSRSSRHSSSSRKDKSSSSSKVKKTDNWAEVTEPDERRRIQNRIAQRKFREKAREQKDRAQREAQNQQFAGSAYHIPDPDDFSLLDDSGDLSGLPWGGISMRHVVTRGHASASAGQHTLSHHSGTNVSTPGPAAGPVDQALYNLNPYGGYPAHNSSMSGGAGDVYYDSPYAGGYYDFDPAGAGDGHHHHHHHHHQM</sequence>
<dbReference type="PANTHER" id="PTHR39607:SF2">
    <property type="entry name" value="BZIP DOMAIN-CONTAINING PROTEIN"/>
    <property type="match status" value="1"/>
</dbReference>
<accession>A0AAN7H8V5</accession>
<reference evidence="3" key="2">
    <citation type="submission" date="2023-05" db="EMBL/GenBank/DDBJ databases">
        <authorList>
            <consortium name="Lawrence Berkeley National Laboratory"/>
            <person name="Steindorff A."/>
            <person name="Hensen N."/>
            <person name="Bonometti L."/>
            <person name="Westerberg I."/>
            <person name="Brannstrom I.O."/>
            <person name="Guillou S."/>
            <person name="Cros-Aarteil S."/>
            <person name="Calhoun S."/>
            <person name="Haridas S."/>
            <person name="Kuo A."/>
            <person name="Mondo S."/>
            <person name="Pangilinan J."/>
            <person name="Riley R."/>
            <person name="Labutti K."/>
            <person name="Andreopoulos B."/>
            <person name="Lipzen A."/>
            <person name="Chen C."/>
            <person name="Yanf M."/>
            <person name="Daum C."/>
            <person name="Ng V."/>
            <person name="Clum A."/>
            <person name="Ohm R."/>
            <person name="Martin F."/>
            <person name="Silar P."/>
            <person name="Natvig D."/>
            <person name="Lalanne C."/>
            <person name="Gautier V."/>
            <person name="Ament-Velasquez S.L."/>
            <person name="Kruys A."/>
            <person name="Hutchinson M.I."/>
            <person name="Powell A.J."/>
            <person name="Barry K."/>
            <person name="Miller A.N."/>
            <person name="Grigoriev I.V."/>
            <person name="Debuchy R."/>
            <person name="Gladieux P."/>
            <person name="Thoren M.H."/>
            <person name="Johannesson H."/>
        </authorList>
    </citation>
    <scope>NUCLEOTIDE SEQUENCE</scope>
    <source>
        <strain evidence="3">CBS 532.94</strain>
    </source>
</reference>
<evidence type="ECO:0000313" key="3">
    <source>
        <dbReference type="EMBL" id="KAK4240466.1"/>
    </source>
</evidence>
<comment type="caution">
    <text evidence="3">The sequence shown here is derived from an EMBL/GenBank/DDBJ whole genome shotgun (WGS) entry which is preliminary data.</text>
</comment>